<evidence type="ECO:0000313" key="10">
    <source>
        <dbReference type="Proteomes" id="UP001044222"/>
    </source>
</evidence>
<evidence type="ECO:0000256" key="7">
    <source>
        <dbReference type="SAM" id="MobiDB-lite"/>
    </source>
</evidence>
<feature type="transmembrane region" description="Helical" evidence="6">
    <location>
        <begin position="30"/>
        <end position="49"/>
    </location>
</feature>
<evidence type="ECO:0000256" key="6">
    <source>
        <dbReference type="PIRNR" id="PIRNR011282"/>
    </source>
</evidence>
<name>A0A9D3LNA7_ANGAN</name>
<evidence type="ECO:0000256" key="4">
    <source>
        <dbReference type="ARBA" id="ARBA00022989"/>
    </source>
</evidence>
<feature type="transmembrane region" description="Helical" evidence="6">
    <location>
        <begin position="71"/>
        <end position="93"/>
    </location>
</feature>
<dbReference type="PROSITE" id="PS51225">
    <property type="entry name" value="MARVEL"/>
    <property type="match status" value="1"/>
</dbReference>
<evidence type="ECO:0000259" key="8">
    <source>
        <dbReference type="PROSITE" id="PS51225"/>
    </source>
</evidence>
<proteinExistence type="inferred from homology"/>
<organism evidence="9 10">
    <name type="scientific">Anguilla anguilla</name>
    <name type="common">European freshwater eel</name>
    <name type="synonym">Muraena anguilla</name>
    <dbReference type="NCBI Taxonomy" id="7936"/>
    <lineage>
        <taxon>Eukaryota</taxon>
        <taxon>Metazoa</taxon>
        <taxon>Chordata</taxon>
        <taxon>Craniata</taxon>
        <taxon>Vertebrata</taxon>
        <taxon>Euteleostomi</taxon>
        <taxon>Actinopterygii</taxon>
        <taxon>Neopterygii</taxon>
        <taxon>Teleostei</taxon>
        <taxon>Anguilliformes</taxon>
        <taxon>Anguillidae</taxon>
        <taxon>Anguilla</taxon>
    </lineage>
</organism>
<dbReference type="PANTHER" id="PTHR10838:SF19">
    <property type="entry name" value="SYNAPTOGYRIN-2 LIKE PROTEIN-RELATED"/>
    <property type="match status" value="1"/>
</dbReference>
<evidence type="ECO:0000256" key="2">
    <source>
        <dbReference type="ARBA" id="ARBA00010252"/>
    </source>
</evidence>
<evidence type="ECO:0000256" key="3">
    <source>
        <dbReference type="ARBA" id="ARBA00022692"/>
    </source>
</evidence>
<comment type="subcellular location">
    <subcellularLocation>
        <location evidence="1 6">Membrane</location>
        <topology evidence="1 6">Multi-pass membrane protein</topology>
    </subcellularLocation>
</comment>
<dbReference type="AlphaFoldDB" id="A0A9D3LNA7"/>
<keyword evidence="5 6" id="KW-0472">Membrane</keyword>
<dbReference type="EMBL" id="JAFIRN010000017">
    <property type="protein sequence ID" value="KAG5832659.1"/>
    <property type="molecule type" value="Genomic_DNA"/>
</dbReference>
<feature type="region of interest" description="Disordered" evidence="7">
    <location>
        <begin position="180"/>
        <end position="228"/>
    </location>
</feature>
<reference evidence="9" key="1">
    <citation type="submission" date="2021-01" db="EMBL/GenBank/DDBJ databases">
        <title>A chromosome-scale assembly of European eel, Anguilla anguilla.</title>
        <authorList>
            <person name="Henkel C."/>
            <person name="Jong-Raadsen S.A."/>
            <person name="Dufour S."/>
            <person name="Weltzien F.-A."/>
            <person name="Palstra A.P."/>
            <person name="Pelster B."/>
            <person name="Spaink H.P."/>
            <person name="Van Den Thillart G.E."/>
            <person name="Jansen H."/>
            <person name="Zahm M."/>
            <person name="Klopp C."/>
            <person name="Cedric C."/>
            <person name="Louis A."/>
            <person name="Berthelot C."/>
            <person name="Parey E."/>
            <person name="Roest Crollius H."/>
            <person name="Montfort J."/>
            <person name="Robinson-Rechavi M."/>
            <person name="Bucao C."/>
            <person name="Bouchez O."/>
            <person name="Gislard M."/>
            <person name="Lluch J."/>
            <person name="Milhes M."/>
            <person name="Lampietro C."/>
            <person name="Lopez Roques C."/>
            <person name="Donnadieu C."/>
            <person name="Braasch I."/>
            <person name="Desvignes T."/>
            <person name="Postlethwait J."/>
            <person name="Bobe J."/>
            <person name="Guiguen Y."/>
            <person name="Dirks R."/>
        </authorList>
    </citation>
    <scope>NUCLEOTIDE SEQUENCE</scope>
    <source>
        <strain evidence="9">Tag_6206</strain>
        <tissue evidence="9">Liver</tissue>
    </source>
</reference>
<keyword evidence="4 6" id="KW-1133">Transmembrane helix</keyword>
<feature type="transmembrane region" description="Helical" evidence="6">
    <location>
        <begin position="105"/>
        <end position="131"/>
    </location>
</feature>
<protein>
    <recommendedName>
        <fullName evidence="6">Synaptogyrin</fullName>
    </recommendedName>
</protein>
<keyword evidence="10" id="KW-1185">Reference proteome</keyword>
<dbReference type="PANTHER" id="PTHR10838">
    <property type="entry name" value="SYNAPTOGYRIN"/>
    <property type="match status" value="1"/>
</dbReference>
<dbReference type="OrthoDB" id="10041611at2759"/>
<keyword evidence="3 6" id="KW-0812">Transmembrane</keyword>
<dbReference type="GO" id="GO:0030672">
    <property type="term" value="C:synaptic vesicle membrane"/>
    <property type="evidence" value="ECO:0007669"/>
    <property type="project" value="TreeGrafter"/>
</dbReference>
<comment type="similarity">
    <text evidence="2 6">Belongs to the synaptogyrin family.</text>
</comment>
<dbReference type="GO" id="GO:0031594">
    <property type="term" value="C:neuromuscular junction"/>
    <property type="evidence" value="ECO:0007669"/>
    <property type="project" value="TreeGrafter"/>
</dbReference>
<evidence type="ECO:0000256" key="1">
    <source>
        <dbReference type="ARBA" id="ARBA00004141"/>
    </source>
</evidence>
<dbReference type="OMA" id="MQSSAYG"/>
<feature type="compositionally biased region" description="Pro residues" evidence="7">
    <location>
        <begin position="190"/>
        <end position="200"/>
    </location>
</feature>
<dbReference type="InterPro" id="IPR016579">
    <property type="entry name" value="Synaptogyrin"/>
</dbReference>
<evidence type="ECO:0000256" key="5">
    <source>
        <dbReference type="ARBA" id="ARBA00023136"/>
    </source>
</evidence>
<feature type="transmembrane region" description="Helical" evidence="6">
    <location>
        <begin position="143"/>
        <end position="166"/>
    </location>
</feature>
<sequence>METGAYGASLAGGAFDIMSFLKQPQTITRILSWVFAIVVFATITAEGYVNPSVTDPTPKCMFNGTDSACQYGMSVGVLAFMACVAFLVVDAYFPQISNAKDRKYIVIADLGFSGVWTFLWFVCFCHLANLWSHTDAKTTAADAARAVVAFSFFSTGSWGLLTMFALKRYRQGVTEFGESYTDPANDHSTPYPPTYPPYPTSGPESYQQSPYTPQSEPFGDGAYQPPVY</sequence>
<dbReference type="PIRSF" id="PIRSF011282">
    <property type="entry name" value="Synaptogyrin"/>
    <property type="match status" value="1"/>
</dbReference>
<feature type="domain" description="MARVEL" evidence="8">
    <location>
        <begin position="20"/>
        <end position="170"/>
    </location>
</feature>
<comment type="caution">
    <text evidence="9">The sequence shown here is derived from an EMBL/GenBank/DDBJ whole genome shotgun (WGS) entry which is preliminary data.</text>
</comment>
<feature type="compositionally biased region" description="Polar residues" evidence="7">
    <location>
        <begin position="202"/>
        <end position="215"/>
    </location>
</feature>
<dbReference type="Proteomes" id="UP001044222">
    <property type="component" value="Chromosome 17"/>
</dbReference>
<evidence type="ECO:0000313" key="9">
    <source>
        <dbReference type="EMBL" id="KAG5832659.1"/>
    </source>
</evidence>
<dbReference type="Pfam" id="PF01284">
    <property type="entry name" value="MARVEL"/>
    <property type="match status" value="1"/>
</dbReference>
<gene>
    <name evidence="9" type="ORF">ANANG_G00293490</name>
</gene>
<dbReference type="InterPro" id="IPR008253">
    <property type="entry name" value="Marvel"/>
</dbReference>
<accession>A0A9D3LNA7</accession>